<dbReference type="HOGENOM" id="CLU_3228126_0_0_4"/>
<dbReference type="Proteomes" id="UP000004853">
    <property type="component" value="Unassembled WGS sequence"/>
</dbReference>
<comment type="caution">
    <text evidence="2">The sequence shown here is derived from an EMBL/GenBank/DDBJ whole genome shotgun (WGS) entry which is preliminary data.</text>
</comment>
<organism evidence="2 3">
    <name type="scientific">Achromobacter insuavis AXX-A</name>
    <dbReference type="NCBI Taxonomy" id="1003200"/>
    <lineage>
        <taxon>Bacteria</taxon>
        <taxon>Pseudomonadati</taxon>
        <taxon>Pseudomonadota</taxon>
        <taxon>Betaproteobacteria</taxon>
        <taxon>Burkholderiales</taxon>
        <taxon>Alcaligenaceae</taxon>
        <taxon>Achromobacter</taxon>
    </lineage>
</organism>
<proteinExistence type="predicted"/>
<feature type="compositionally biased region" description="Low complexity" evidence="1">
    <location>
        <begin position="25"/>
        <end position="37"/>
    </location>
</feature>
<sequence length="43" mass="4112">MPSATPGAPACNVLAPVTDRPPLPSAALPPATSVPPASVVPPV</sequence>
<dbReference type="EMBL" id="AFRQ01000112">
    <property type="protein sequence ID" value="EGP43716.1"/>
    <property type="molecule type" value="Genomic_DNA"/>
</dbReference>
<dbReference type="AlphaFoldDB" id="F7T7J8"/>
<evidence type="ECO:0000256" key="1">
    <source>
        <dbReference type="SAM" id="MobiDB-lite"/>
    </source>
</evidence>
<feature type="region of interest" description="Disordered" evidence="1">
    <location>
        <begin position="1"/>
        <end position="43"/>
    </location>
</feature>
<name>F7T7J8_9BURK</name>
<protein>
    <submittedName>
        <fullName evidence="2">Uncharacterized protein</fullName>
    </submittedName>
</protein>
<accession>F7T7J8</accession>
<reference evidence="2 3" key="1">
    <citation type="submission" date="2011-06" db="EMBL/GenBank/DDBJ databases">
        <authorList>
            <person name="Bador J."/>
            <person name="Amoureux L."/>
            <person name="Neuwirth C."/>
        </authorList>
    </citation>
    <scope>NUCLEOTIDE SEQUENCE [LARGE SCALE GENOMIC DNA]</scope>
    <source>
        <strain evidence="2 3">AXX-A</strain>
    </source>
</reference>
<gene>
    <name evidence="2" type="ORF">AXXA_24700</name>
</gene>
<evidence type="ECO:0000313" key="2">
    <source>
        <dbReference type="EMBL" id="EGP43716.1"/>
    </source>
</evidence>
<evidence type="ECO:0000313" key="3">
    <source>
        <dbReference type="Proteomes" id="UP000004853"/>
    </source>
</evidence>